<evidence type="ECO:0000313" key="1">
    <source>
        <dbReference type="EMBL" id="PYI37126.1"/>
    </source>
</evidence>
<reference evidence="1 2" key="1">
    <citation type="submission" date="2018-05" db="EMBL/GenBank/DDBJ databases">
        <title>Genetic diversity of glacier-inhabiting Cryobacterium bacteria in China and description of Cryobacterium mengkeensis sp. nov. and Arthrobacter glacialis sp. nov.</title>
        <authorList>
            <person name="Liu Q."/>
            <person name="Xin Y.-H."/>
        </authorList>
    </citation>
    <scope>NUCLEOTIDE SEQUENCE [LARGE SCALE GENOMIC DNA]</scope>
    <source>
        <strain evidence="1 2">B7</strain>
    </source>
</reference>
<protein>
    <submittedName>
        <fullName evidence="1">Uncharacterized protein</fullName>
    </submittedName>
</protein>
<sequence>MLLITVSSYRVSEFLASSRTFSSSGELVFIEIVYNLKLPVSSGDHVYEAHLAKRPAKCSGYGSNGAVWTSIENERVS</sequence>
<name>A0A2V5JJ56_9MICC</name>
<gene>
    <name evidence="1" type="ORF">CVS30_16900</name>
</gene>
<organism evidence="1 2">
    <name type="scientific">Arthrobacter psychrolactophilus</name>
    <dbReference type="NCBI Taxonomy" id="92442"/>
    <lineage>
        <taxon>Bacteria</taxon>
        <taxon>Bacillati</taxon>
        <taxon>Actinomycetota</taxon>
        <taxon>Actinomycetes</taxon>
        <taxon>Micrococcales</taxon>
        <taxon>Micrococcaceae</taxon>
        <taxon>Arthrobacter</taxon>
    </lineage>
</organism>
<accession>A0A2V5JJ56</accession>
<dbReference type="AlphaFoldDB" id="A0A2V5JJ56"/>
<keyword evidence="2" id="KW-1185">Reference proteome</keyword>
<dbReference type="Proteomes" id="UP000247980">
    <property type="component" value="Unassembled WGS sequence"/>
</dbReference>
<proteinExistence type="predicted"/>
<comment type="caution">
    <text evidence="1">The sequence shown here is derived from an EMBL/GenBank/DDBJ whole genome shotgun (WGS) entry which is preliminary data.</text>
</comment>
<dbReference type="EMBL" id="QJVC01000028">
    <property type="protein sequence ID" value="PYI37126.1"/>
    <property type="molecule type" value="Genomic_DNA"/>
</dbReference>
<evidence type="ECO:0000313" key="2">
    <source>
        <dbReference type="Proteomes" id="UP000247980"/>
    </source>
</evidence>